<gene>
    <name evidence="9" type="primary">CSON014414</name>
</gene>
<organism evidence="9">
    <name type="scientific">Culicoides sonorensis</name>
    <name type="common">Biting midge</name>
    <dbReference type="NCBI Taxonomy" id="179676"/>
    <lineage>
        <taxon>Eukaryota</taxon>
        <taxon>Metazoa</taxon>
        <taxon>Ecdysozoa</taxon>
        <taxon>Arthropoda</taxon>
        <taxon>Hexapoda</taxon>
        <taxon>Insecta</taxon>
        <taxon>Pterygota</taxon>
        <taxon>Neoptera</taxon>
        <taxon>Endopterygota</taxon>
        <taxon>Diptera</taxon>
        <taxon>Nematocera</taxon>
        <taxon>Chironomoidea</taxon>
        <taxon>Ceratopogonidae</taxon>
        <taxon>Ceratopogoninae</taxon>
        <taxon>Culicoides</taxon>
        <taxon>Monoculicoides</taxon>
    </lineage>
</organism>
<dbReference type="PROSITE" id="PS51084">
    <property type="entry name" value="HIT_2"/>
    <property type="match status" value="1"/>
</dbReference>
<dbReference type="PANTHER" id="PTHR12486">
    <property type="entry name" value="APRATAXIN-RELATED"/>
    <property type="match status" value="1"/>
</dbReference>
<dbReference type="SUPFAM" id="SSF54197">
    <property type="entry name" value="HIT-like"/>
    <property type="match status" value="1"/>
</dbReference>
<reference evidence="9" key="1">
    <citation type="submission" date="2018-07" db="EMBL/GenBank/DDBJ databases">
        <authorList>
            <person name="Quirk P.G."/>
            <person name="Krulwich T.A."/>
        </authorList>
    </citation>
    <scope>NUCLEOTIDE SEQUENCE</scope>
</reference>
<dbReference type="AlphaFoldDB" id="A0A336LHK8"/>
<dbReference type="Pfam" id="PF11969">
    <property type="entry name" value="DcpS_C"/>
    <property type="match status" value="1"/>
</dbReference>
<evidence type="ECO:0000259" key="8">
    <source>
        <dbReference type="PROSITE" id="PS51084"/>
    </source>
</evidence>
<dbReference type="GO" id="GO:0016787">
    <property type="term" value="F:hydrolase activity"/>
    <property type="evidence" value="ECO:0007669"/>
    <property type="project" value="UniProtKB-KW"/>
</dbReference>
<evidence type="ECO:0000256" key="2">
    <source>
        <dbReference type="ARBA" id="ARBA00022801"/>
    </source>
</evidence>
<keyword evidence="2" id="KW-0378">Hydrolase</keyword>
<evidence type="ECO:0000256" key="1">
    <source>
        <dbReference type="ARBA" id="ARBA00022741"/>
    </source>
</evidence>
<evidence type="ECO:0000256" key="5">
    <source>
        <dbReference type="ARBA" id="ARBA00039802"/>
    </source>
</evidence>
<dbReference type="Gene3D" id="3.30.428.10">
    <property type="entry name" value="HIT-like"/>
    <property type="match status" value="1"/>
</dbReference>
<evidence type="ECO:0000256" key="4">
    <source>
        <dbReference type="ARBA" id="ARBA00025764"/>
    </source>
</evidence>
<keyword evidence="1" id="KW-0547">Nucleotide-binding</keyword>
<accession>A0A336LHK8</accession>
<evidence type="ECO:0000313" key="9">
    <source>
        <dbReference type="EMBL" id="SSX17472.1"/>
    </source>
</evidence>
<dbReference type="PANTHER" id="PTHR12486:SF5">
    <property type="entry name" value="ADENOSINE 5'-MONOPHOSPHORAMIDASE HINT3"/>
    <property type="match status" value="1"/>
</dbReference>
<sequence>MTSVDSCIFCQIVNKKSDSTTIEHETDNIVIFKDIRPASDFHYLAVTKTHIPDPKSLTVDHKELIEEMRDGLKLVLEKHSANLGDTLFGFHWPPFNSVKHLHMHGIHPASTMGFLKRMIFKPESVWFKTTDYVLNNLPPSSEVK</sequence>
<name>A0A336LHK8_CULSO</name>
<proteinExistence type="inferred from homology"/>
<feature type="short sequence motif" description="Histidine triad motif" evidence="7">
    <location>
        <begin position="100"/>
        <end position="104"/>
    </location>
</feature>
<comment type="similarity">
    <text evidence="4">Belongs to the HINT family.</text>
</comment>
<dbReference type="GO" id="GO:0000166">
    <property type="term" value="F:nucleotide binding"/>
    <property type="evidence" value="ECO:0007669"/>
    <property type="project" value="UniProtKB-KW"/>
</dbReference>
<evidence type="ECO:0000256" key="3">
    <source>
        <dbReference type="ARBA" id="ARBA00024472"/>
    </source>
</evidence>
<dbReference type="InterPro" id="IPR036265">
    <property type="entry name" value="HIT-like_sf"/>
</dbReference>
<protein>
    <recommendedName>
        <fullName evidence="5">Adenosine 5'-monophosphoramidase HINT3</fullName>
    </recommendedName>
    <alternativeName>
        <fullName evidence="6">Histidine triad nucleotide-binding protein 3</fullName>
    </alternativeName>
</protein>
<dbReference type="InterPro" id="IPR011146">
    <property type="entry name" value="HIT-like"/>
</dbReference>
<evidence type="ECO:0000256" key="6">
    <source>
        <dbReference type="ARBA" id="ARBA00042361"/>
    </source>
</evidence>
<comment type="catalytic activity">
    <reaction evidence="3">
        <text>adenosine 5'-phosphoramidate + H2O = NH4(+) + AMP</text>
        <dbReference type="Rhea" id="RHEA:67916"/>
        <dbReference type="ChEBI" id="CHEBI:15377"/>
        <dbReference type="ChEBI" id="CHEBI:28938"/>
        <dbReference type="ChEBI" id="CHEBI:57890"/>
        <dbReference type="ChEBI" id="CHEBI:456215"/>
    </reaction>
</comment>
<dbReference type="VEuPathDB" id="VectorBase:CSON014414"/>
<dbReference type="OMA" id="VETCIFC"/>
<evidence type="ECO:0000256" key="7">
    <source>
        <dbReference type="PROSITE-ProRule" id="PRU00464"/>
    </source>
</evidence>
<dbReference type="EMBL" id="UFQT01000007">
    <property type="protein sequence ID" value="SSX17472.1"/>
    <property type="molecule type" value="Genomic_DNA"/>
</dbReference>
<feature type="domain" description="HIT" evidence="8">
    <location>
        <begin position="8"/>
        <end position="117"/>
    </location>
</feature>